<comment type="caution">
    <text evidence="1">The sequence shown here is derived from an EMBL/GenBank/DDBJ whole genome shotgun (WGS) entry which is preliminary data.</text>
</comment>
<dbReference type="AlphaFoldDB" id="A0A3E2XP01"/>
<accession>A0A3E2XP01</accession>
<dbReference type="EMBL" id="QVFD01000003">
    <property type="protein sequence ID" value="RGC49304.1"/>
    <property type="molecule type" value="Genomic_DNA"/>
</dbReference>
<evidence type="ECO:0008006" key="3">
    <source>
        <dbReference type="Google" id="ProtNLM"/>
    </source>
</evidence>
<dbReference type="GO" id="GO:0045892">
    <property type="term" value="P:negative regulation of DNA-templated transcription"/>
    <property type="evidence" value="ECO:0007669"/>
    <property type="project" value="UniProtKB-ARBA"/>
</dbReference>
<sequence>MIDEDVPCEDILSQINAAKFALHKAGQVVLKGHIQHCVRDGIEYGDANKTIANFTKAIEHFANMH</sequence>
<reference evidence="1 2" key="1">
    <citation type="submission" date="2018-08" db="EMBL/GenBank/DDBJ databases">
        <title>A genome reference for cultivated species of the human gut microbiota.</title>
        <authorList>
            <person name="Zou Y."/>
            <person name="Xue W."/>
            <person name="Luo G."/>
        </authorList>
    </citation>
    <scope>NUCLEOTIDE SEQUENCE [LARGE SCALE GENOMIC DNA]</scope>
    <source>
        <strain evidence="1 2">AM28-39</strain>
    </source>
</reference>
<dbReference type="Pfam" id="PF02583">
    <property type="entry name" value="Trns_repr_metal"/>
    <property type="match status" value="1"/>
</dbReference>
<protein>
    <recommendedName>
        <fullName evidence="3">Metal-sensitive transcriptional repressor</fullName>
    </recommendedName>
</protein>
<dbReference type="InterPro" id="IPR003735">
    <property type="entry name" value="Metal_Tscrpt_repr"/>
</dbReference>
<dbReference type="GO" id="GO:0003677">
    <property type="term" value="F:DNA binding"/>
    <property type="evidence" value="ECO:0007669"/>
    <property type="project" value="InterPro"/>
</dbReference>
<dbReference type="InterPro" id="IPR038390">
    <property type="entry name" value="Metal_Tscrpt_repr_sf"/>
</dbReference>
<dbReference type="Proteomes" id="UP000261231">
    <property type="component" value="Unassembled WGS sequence"/>
</dbReference>
<dbReference type="Gene3D" id="1.20.58.1000">
    <property type="entry name" value="Metal-sensitive repressor, helix protomer"/>
    <property type="match status" value="1"/>
</dbReference>
<evidence type="ECO:0000313" key="2">
    <source>
        <dbReference type="Proteomes" id="UP000261231"/>
    </source>
</evidence>
<dbReference type="PANTHER" id="PTHR33677">
    <property type="entry name" value="TRANSCRIPTIONAL REPRESSOR FRMR-RELATED"/>
    <property type="match status" value="1"/>
</dbReference>
<name>A0A3E2XP01_9FIRM</name>
<gene>
    <name evidence="1" type="ORF">DW747_04980</name>
</gene>
<proteinExistence type="predicted"/>
<dbReference type="GO" id="GO:0046872">
    <property type="term" value="F:metal ion binding"/>
    <property type="evidence" value="ECO:0007669"/>
    <property type="project" value="InterPro"/>
</dbReference>
<keyword evidence="2" id="KW-1185">Reference proteome</keyword>
<evidence type="ECO:0000313" key="1">
    <source>
        <dbReference type="EMBL" id="RGC49304.1"/>
    </source>
</evidence>
<dbReference type="OrthoDB" id="9811244at2"/>
<organism evidence="1 2">
    <name type="scientific">Coprococcus catus</name>
    <dbReference type="NCBI Taxonomy" id="116085"/>
    <lineage>
        <taxon>Bacteria</taxon>
        <taxon>Bacillati</taxon>
        <taxon>Bacillota</taxon>
        <taxon>Clostridia</taxon>
        <taxon>Lachnospirales</taxon>
        <taxon>Lachnospiraceae</taxon>
        <taxon>Coprococcus</taxon>
    </lineage>
</organism>